<dbReference type="AlphaFoldDB" id="A0A4R5VST3"/>
<evidence type="ECO:0000313" key="2">
    <source>
        <dbReference type="Proteomes" id="UP000295132"/>
    </source>
</evidence>
<dbReference type="RefSeq" id="WP_133334572.1">
    <property type="nucleotide sequence ID" value="NZ_SMYO01000005.1"/>
</dbReference>
<evidence type="ECO:0000313" key="1">
    <source>
        <dbReference type="EMBL" id="TDK61745.1"/>
    </source>
</evidence>
<accession>A0A4R5VST3</accession>
<sequence>MFDGVGEMLIAYSDLFLVRCPRCSSCARIFTPNNAKGKDEPRYLGHESKRLLCVKCGYTKEIYPKRKWDNLWAFRLELFDEKQGVDWYFGLPLYLQTQCCGHKLWFFNYEHLFDIENYIKESLRPSGLYYLSAKSRLPKWIKLSKNRYEVLRAIKKLKLL</sequence>
<proteinExistence type="predicted"/>
<reference evidence="1 2" key="1">
    <citation type="submission" date="2019-03" db="EMBL/GenBank/DDBJ databases">
        <title>Bacillus niacini sp. nov. a Nicotinate-Metabolizing Mesophile Isolated from Soil.</title>
        <authorList>
            <person name="Zhang G."/>
        </authorList>
    </citation>
    <scope>NUCLEOTIDE SEQUENCE [LARGE SCALE GENOMIC DNA]</scope>
    <source>
        <strain evidence="1 2">WN066</strain>
    </source>
</reference>
<name>A0A4R5VST3_9BACI</name>
<gene>
    <name evidence="1" type="ORF">E2K98_12715</name>
</gene>
<dbReference type="EMBL" id="SMYO01000005">
    <property type="protein sequence ID" value="TDK61745.1"/>
    <property type="molecule type" value="Genomic_DNA"/>
</dbReference>
<organism evidence="1 2">
    <name type="scientific">Bacillus salipaludis</name>
    <dbReference type="NCBI Taxonomy" id="2547811"/>
    <lineage>
        <taxon>Bacteria</taxon>
        <taxon>Bacillati</taxon>
        <taxon>Bacillota</taxon>
        <taxon>Bacilli</taxon>
        <taxon>Bacillales</taxon>
        <taxon>Bacillaceae</taxon>
        <taxon>Bacillus</taxon>
    </lineage>
</organism>
<comment type="caution">
    <text evidence="1">The sequence shown here is derived from an EMBL/GenBank/DDBJ whole genome shotgun (WGS) entry which is preliminary data.</text>
</comment>
<dbReference type="Proteomes" id="UP000295132">
    <property type="component" value="Unassembled WGS sequence"/>
</dbReference>
<protein>
    <submittedName>
        <fullName evidence="1">Uncharacterized protein</fullName>
    </submittedName>
</protein>